<dbReference type="PROSITE" id="PS51164">
    <property type="entry name" value="CBM1_2"/>
    <property type="match status" value="1"/>
</dbReference>
<dbReference type="SUPFAM" id="SSF57180">
    <property type="entry name" value="Cellulose-binding domain"/>
    <property type="match status" value="1"/>
</dbReference>
<dbReference type="GO" id="GO:0005975">
    <property type="term" value="P:carbohydrate metabolic process"/>
    <property type="evidence" value="ECO:0007669"/>
    <property type="project" value="InterPro"/>
</dbReference>
<evidence type="ECO:0000313" key="4">
    <source>
        <dbReference type="EMBL" id="KAF4493501.1"/>
    </source>
</evidence>
<dbReference type="InterPro" id="IPR000254">
    <property type="entry name" value="CBD"/>
</dbReference>
<dbReference type="Proteomes" id="UP000737391">
    <property type="component" value="Unassembled WGS sequence"/>
</dbReference>
<keyword evidence="1" id="KW-0732">Signal</keyword>
<dbReference type="SMART" id="SM00236">
    <property type="entry name" value="fCBD"/>
    <property type="match status" value="1"/>
</dbReference>
<dbReference type="PROSITE" id="PS00562">
    <property type="entry name" value="CBM1_1"/>
    <property type="match status" value="1"/>
</dbReference>
<comment type="caution">
    <text evidence="4">The sequence shown here is derived from an EMBL/GenBank/DDBJ whole genome shotgun (WGS) entry which is preliminary data.</text>
</comment>
<reference evidence="4" key="1">
    <citation type="submission" date="2020-01" db="EMBL/GenBank/DDBJ databases">
        <title>Identification and distribution of gene clusters putatively required for synthesis of sphingolipid metabolism inhibitors in phylogenetically diverse species of the filamentous fungus Fusarium.</title>
        <authorList>
            <person name="Kim H.-S."/>
            <person name="Busman M."/>
            <person name="Brown D.W."/>
            <person name="Divon H."/>
            <person name="Uhlig S."/>
            <person name="Proctor R.H."/>
        </authorList>
    </citation>
    <scope>NUCLEOTIDE SEQUENCE</scope>
    <source>
        <strain evidence="4">NRRL 31653</strain>
    </source>
</reference>
<proteinExistence type="predicted"/>
<evidence type="ECO:0000256" key="2">
    <source>
        <dbReference type="SAM" id="MobiDB-lite"/>
    </source>
</evidence>
<feature type="domain" description="CBM1" evidence="3">
    <location>
        <begin position="261"/>
        <end position="297"/>
    </location>
</feature>
<dbReference type="GO" id="GO:0030248">
    <property type="term" value="F:cellulose binding"/>
    <property type="evidence" value="ECO:0007669"/>
    <property type="project" value="InterPro"/>
</dbReference>
<evidence type="ECO:0000259" key="3">
    <source>
        <dbReference type="PROSITE" id="PS51164"/>
    </source>
</evidence>
<evidence type="ECO:0000313" key="5">
    <source>
        <dbReference type="Proteomes" id="UP000737391"/>
    </source>
</evidence>
<sequence length="299" mass="32357">MEESTPTSTLASIKSWLTRVTLTSVSDGTSASITEAERTKIASAYNAQYQKWLKWLYGYNGFPYDEVKVNIVAHAVKNKSQLQGSTAGYEVYTELDAGGVPMCPVACARDAHLDGDYSGCKAGAERHYDHSLWLKDGLEGDFGNNWGQEGGLYDWTPTGITKFIMLAGASMEITDFDGWMYRNWWYYLSQMNNWSSSADVSPTSSESKPTTTTAASAIKTTTPRPSTTTKATVAKPVSTKKATATKDPVTQATTTKTTAGAEVAGWGQCGGNNWTGDTKCASGAKCTKQNDYYSQCVAN</sequence>
<gene>
    <name evidence="4" type="ORF">FAGAP_10351</name>
</gene>
<keyword evidence="5" id="KW-1185">Reference proteome</keyword>
<dbReference type="Pfam" id="PF00734">
    <property type="entry name" value="CBM_1"/>
    <property type="match status" value="1"/>
</dbReference>
<feature type="compositionally biased region" description="Low complexity" evidence="2">
    <location>
        <begin position="201"/>
        <end position="232"/>
    </location>
</feature>
<dbReference type="AlphaFoldDB" id="A0A9P5B7M9"/>
<dbReference type="EMBL" id="LUFC02000887">
    <property type="protein sequence ID" value="KAF4493501.1"/>
    <property type="molecule type" value="Genomic_DNA"/>
</dbReference>
<organism evidence="4 5">
    <name type="scientific">Fusarium agapanthi</name>
    <dbReference type="NCBI Taxonomy" id="1803897"/>
    <lineage>
        <taxon>Eukaryota</taxon>
        <taxon>Fungi</taxon>
        <taxon>Dikarya</taxon>
        <taxon>Ascomycota</taxon>
        <taxon>Pezizomycotina</taxon>
        <taxon>Sordariomycetes</taxon>
        <taxon>Hypocreomycetidae</taxon>
        <taxon>Hypocreales</taxon>
        <taxon>Nectriaceae</taxon>
        <taxon>Fusarium</taxon>
        <taxon>Fusarium fujikuroi species complex</taxon>
    </lineage>
</organism>
<dbReference type="OrthoDB" id="5086374at2759"/>
<dbReference type="PANTHER" id="PTHR35606">
    <property type="entry name" value="CELLULOSE-BINDING FAMILY II PROTEIN"/>
    <property type="match status" value="1"/>
</dbReference>
<name>A0A9P5B7M9_9HYPO</name>
<dbReference type="PANTHER" id="PTHR35606:SF4">
    <property type="entry name" value="CELLULOSE-BINDING FAMILY II PROTEIN"/>
    <property type="match status" value="1"/>
</dbReference>
<protein>
    <submittedName>
        <fullName evidence="4">Endoglucanase type F</fullName>
    </submittedName>
</protein>
<dbReference type="GO" id="GO:0005576">
    <property type="term" value="C:extracellular region"/>
    <property type="evidence" value="ECO:0007669"/>
    <property type="project" value="InterPro"/>
</dbReference>
<evidence type="ECO:0000256" key="1">
    <source>
        <dbReference type="ARBA" id="ARBA00022729"/>
    </source>
</evidence>
<dbReference type="InterPro" id="IPR035971">
    <property type="entry name" value="CBD_sf"/>
</dbReference>
<feature type="region of interest" description="Disordered" evidence="2">
    <location>
        <begin position="198"/>
        <end position="253"/>
    </location>
</feature>
<accession>A0A9P5B7M9</accession>